<keyword evidence="2" id="KW-1185">Reference proteome</keyword>
<dbReference type="Proteomes" id="UP000316095">
    <property type="component" value="Unassembled WGS sequence"/>
</dbReference>
<gene>
    <name evidence="1" type="primary">spoT</name>
    <name evidence="1" type="ORF">Pan54_44280</name>
</gene>
<dbReference type="RefSeq" id="WP_146505438.1">
    <property type="nucleotide sequence ID" value="NZ_SJPG01000001.1"/>
</dbReference>
<comment type="caution">
    <text evidence="1">The sequence shown here is derived from an EMBL/GenBank/DDBJ whole genome shotgun (WGS) entry which is preliminary data.</text>
</comment>
<proteinExistence type="predicted"/>
<dbReference type="Pfam" id="PF13328">
    <property type="entry name" value="HD_4"/>
    <property type="match status" value="1"/>
</dbReference>
<sequence length="168" mass="19269">MLDQAISFAARAHAGQLRKDGKTPYIAHPVRVMTILCHQFRVNDERILTAAILHDLIEDTTRDYESITRNFGNEVADLVVAMSKDPRLPEQKREEEYHQQIARAGWQARLIKLADCLDNVQDAIDNSMQCRACDKARWALELIEEDDPQEVQEAARILRETLKSLRSS</sequence>
<dbReference type="PANTHER" id="PTHR46246:SF1">
    <property type="entry name" value="GUANOSINE-3',5'-BIS(DIPHOSPHATE) 3'-PYROPHOSPHOHYDROLASE MESH1"/>
    <property type="match status" value="1"/>
</dbReference>
<evidence type="ECO:0000313" key="2">
    <source>
        <dbReference type="Proteomes" id="UP000316095"/>
    </source>
</evidence>
<dbReference type="PANTHER" id="PTHR46246">
    <property type="entry name" value="GUANOSINE-3',5'-BIS(DIPHOSPHATE) 3'-PYROPHOSPHOHYDROLASE MESH1"/>
    <property type="match status" value="1"/>
</dbReference>
<dbReference type="AlphaFoldDB" id="A0A5C5XMT2"/>
<dbReference type="InterPro" id="IPR052194">
    <property type="entry name" value="MESH1"/>
</dbReference>
<dbReference type="SUPFAM" id="SSF109604">
    <property type="entry name" value="HD-domain/PDEase-like"/>
    <property type="match status" value="1"/>
</dbReference>
<name>A0A5C5XMT2_9PLAN</name>
<dbReference type="GO" id="GO:0008893">
    <property type="term" value="F:guanosine-3',5'-bis(diphosphate) 3'-diphosphatase activity"/>
    <property type="evidence" value="ECO:0007669"/>
    <property type="project" value="TreeGrafter"/>
</dbReference>
<organism evidence="1 2">
    <name type="scientific">Rubinisphaera italica</name>
    <dbReference type="NCBI Taxonomy" id="2527969"/>
    <lineage>
        <taxon>Bacteria</taxon>
        <taxon>Pseudomonadati</taxon>
        <taxon>Planctomycetota</taxon>
        <taxon>Planctomycetia</taxon>
        <taxon>Planctomycetales</taxon>
        <taxon>Planctomycetaceae</taxon>
        <taxon>Rubinisphaera</taxon>
    </lineage>
</organism>
<protein>
    <submittedName>
        <fullName evidence="1">Bifunctional (P)ppGpp synthase/hydrolase SpoT</fullName>
    </submittedName>
</protein>
<dbReference type="OrthoDB" id="272476at2"/>
<reference evidence="1 2" key="1">
    <citation type="submission" date="2019-02" db="EMBL/GenBank/DDBJ databases">
        <title>Deep-cultivation of Planctomycetes and their phenomic and genomic characterization uncovers novel biology.</title>
        <authorList>
            <person name="Wiegand S."/>
            <person name="Jogler M."/>
            <person name="Boedeker C."/>
            <person name="Pinto D."/>
            <person name="Vollmers J."/>
            <person name="Rivas-Marin E."/>
            <person name="Kohn T."/>
            <person name="Peeters S.H."/>
            <person name="Heuer A."/>
            <person name="Rast P."/>
            <person name="Oberbeckmann S."/>
            <person name="Bunk B."/>
            <person name="Jeske O."/>
            <person name="Meyerdierks A."/>
            <person name="Storesund J.E."/>
            <person name="Kallscheuer N."/>
            <person name="Luecker S."/>
            <person name="Lage O.M."/>
            <person name="Pohl T."/>
            <person name="Merkel B.J."/>
            <person name="Hornburger P."/>
            <person name="Mueller R.-W."/>
            <person name="Bruemmer F."/>
            <person name="Labrenz M."/>
            <person name="Spormann A.M."/>
            <person name="Op Den Camp H."/>
            <person name="Overmann J."/>
            <person name="Amann R."/>
            <person name="Jetten M.S.M."/>
            <person name="Mascher T."/>
            <person name="Medema M.H."/>
            <person name="Devos D.P."/>
            <person name="Kaster A.-K."/>
            <person name="Ovreas L."/>
            <person name="Rohde M."/>
            <person name="Galperin M.Y."/>
            <person name="Jogler C."/>
        </authorList>
    </citation>
    <scope>NUCLEOTIDE SEQUENCE [LARGE SCALE GENOMIC DNA]</scope>
    <source>
        <strain evidence="1 2">Pan54</strain>
    </source>
</reference>
<dbReference type="Gene3D" id="1.10.3210.10">
    <property type="entry name" value="Hypothetical protein af1432"/>
    <property type="match status" value="1"/>
</dbReference>
<accession>A0A5C5XMT2</accession>
<evidence type="ECO:0000313" key="1">
    <source>
        <dbReference type="EMBL" id="TWT63673.1"/>
    </source>
</evidence>
<keyword evidence="1" id="KW-0378">Hydrolase</keyword>
<dbReference type="EMBL" id="SJPG01000001">
    <property type="protein sequence ID" value="TWT63673.1"/>
    <property type="molecule type" value="Genomic_DNA"/>
</dbReference>